<name>A0ABU1BSA8_9BURK</name>
<dbReference type="InterPro" id="IPR029787">
    <property type="entry name" value="Nucleotide_cyclase"/>
</dbReference>
<dbReference type="CDD" id="cd01948">
    <property type="entry name" value="EAL"/>
    <property type="match status" value="1"/>
</dbReference>
<dbReference type="Proteomes" id="UP001225596">
    <property type="component" value="Unassembled WGS sequence"/>
</dbReference>
<proteinExistence type="predicted"/>
<dbReference type="SUPFAM" id="SSF141868">
    <property type="entry name" value="EAL domain-like"/>
    <property type="match status" value="1"/>
</dbReference>
<evidence type="ECO:0000313" key="6">
    <source>
        <dbReference type="Proteomes" id="UP001225596"/>
    </source>
</evidence>
<feature type="transmembrane region" description="Helical" evidence="1">
    <location>
        <begin position="137"/>
        <end position="160"/>
    </location>
</feature>
<dbReference type="Pfam" id="PF00990">
    <property type="entry name" value="GGDEF"/>
    <property type="match status" value="1"/>
</dbReference>
<dbReference type="InterPro" id="IPR001633">
    <property type="entry name" value="EAL_dom"/>
</dbReference>
<keyword evidence="1" id="KW-0472">Membrane</keyword>
<reference evidence="5 6" key="1">
    <citation type="submission" date="2023-08" db="EMBL/GenBank/DDBJ databases">
        <title>Oxalobacteraceae gen .nov., isolated from river sludge outside the plant.</title>
        <authorList>
            <person name="Zhao S.Y."/>
        </authorList>
    </citation>
    <scope>NUCLEOTIDE SEQUENCE [LARGE SCALE GENOMIC DNA]</scope>
    <source>
        <strain evidence="5 6">R-40</strain>
    </source>
</reference>
<dbReference type="SMART" id="SM00052">
    <property type="entry name" value="EAL"/>
    <property type="match status" value="1"/>
</dbReference>
<accession>A0ABU1BSA8</accession>
<evidence type="ECO:0000259" key="3">
    <source>
        <dbReference type="PROSITE" id="PS50887"/>
    </source>
</evidence>
<comment type="caution">
    <text evidence="5">The sequence shown here is derived from an EMBL/GenBank/DDBJ whole genome shotgun (WGS) entry which is preliminary data.</text>
</comment>
<organism evidence="5 6">
    <name type="scientific">Keguizhuia sedimenti</name>
    <dbReference type="NCBI Taxonomy" id="3064264"/>
    <lineage>
        <taxon>Bacteria</taxon>
        <taxon>Pseudomonadati</taxon>
        <taxon>Pseudomonadota</taxon>
        <taxon>Betaproteobacteria</taxon>
        <taxon>Burkholderiales</taxon>
        <taxon>Oxalobacteraceae</taxon>
        <taxon>Keguizhuia</taxon>
    </lineage>
</organism>
<dbReference type="PANTHER" id="PTHR44757:SF2">
    <property type="entry name" value="BIOFILM ARCHITECTURE MAINTENANCE PROTEIN MBAA"/>
    <property type="match status" value="1"/>
</dbReference>
<feature type="transmembrane region" description="Helical" evidence="1">
    <location>
        <begin position="106"/>
        <end position="125"/>
    </location>
</feature>
<dbReference type="RefSeq" id="WP_338437793.1">
    <property type="nucleotide sequence ID" value="NZ_JAUYVH010000013.1"/>
</dbReference>
<dbReference type="PANTHER" id="PTHR44757">
    <property type="entry name" value="DIGUANYLATE CYCLASE DGCP"/>
    <property type="match status" value="1"/>
</dbReference>
<dbReference type="NCBIfam" id="TIGR00254">
    <property type="entry name" value="GGDEF"/>
    <property type="match status" value="1"/>
</dbReference>
<evidence type="ECO:0000259" key="4">
    <source>
        <dbReference type="PROSITE" id="PS50924"/>
    </source>
</evidence>
<dbReference type="InterPro" id="IPR052155">
    <property type="entry name" value="Biofilm_reg_signaling"/>
</dbReference>
<feature type="domain" description="MHYT" evidence="4">
    <location>
        <begin position="5"/>
        <end position="200"/>
    </location>
</feature>
<dbReference type="InterPro" id="IPR043128">
    <property type="entry name" value="Rev_trsase/Diguanyl_cyclase"/>
</dbReference>
<dbReference type="CDD" id="cd01949">
    <property type="entry name" value="GGDEF"/>
    <property type="match status" value="1"/>
</dbReference>
<feature type="domain" description="GGDEF" evidence="3">
    <location>
        <begin position="289"/>
        <end position="422"/>
    </location>
</feature>
<feature type="transmembrane region" description="Helical" evidence="1">
    <location>
        <begin position="6"/>
        <end position="29"/>
    </location>
</feature>
<dbReference type="SMART" id="SM00267">
    <property type="entry name" value="GGDEF"/>
    <property type="match status" value="1"/>
</dbReference>
<dbReference type="SUPFAM" id="SSF55073">
    <property type="entry name" value="Nucleotide cyclase"/>
    <property type="match status" value="1"/>
</dbReference>
<dbReference type="EMBL" id="JAUYVH010000013">
    <property type="protein sequence ID" value="MDQ9171832.1"/>
    <property type="molecule type" value="Genomic_DNA"/>
</dbReference>
<keyword evidence="1" id="KW-0812">Transmembrane</keyword>
<dbReference type="InterPro" id="IPR035919">
    <property type="entry name" value="EAL_sf"/>
</dbReference>
<evidence type="ECO:0000259" key="2">
    <source>
        <dbReference type="PROSITE" id="PS50883"/>
    </source>
</evidence>
<dbReference type="PROSITE" id="PS50883">
    <property type="entry name" value="EAL"/>
    <property type="match status" value="1"/>
</dbReference>
<dbReference type="PROSITE" id="PS50924">
    <property type="entry name" value="MHYT"/>
    <property type="match status" value="1"/>
</dbReference>
<dbReference type="InterPro" id="IPR005330">
    <property type="entry name" value="MHYT_dom"/>
</dbReference>
<feature type="domain" description="EAL" evidence="2">
    <location>
        <begin position="431"/>
        <end position="686"/>
    </location>
</feature>
<sequence>MQSSYNFFLVGLSLFVASLASYVALDVSGRISLLGQGRQRYVWLAGGAFAMGIGIWSMHFIGMLAFSLPIPIGYDFGLTCVSLLIAIAISYSALSVIARPILGPRRLITGGTLIGLGIASMHYLGMEAMRMMPGISYRPGLFALSIAIAIGAASAALWIARTLNNLNHSNVLFKRVLAALVMGTAIAGMHYTGMAAAHFEAGSVCRAANGADAQWLAVAISLFTLAILSVTILLSRYDARTAQLAGSVSHLSSKILHMASFDTLTDLTNRSALTHHIEAAMQTSRRSQKMFAILFMDLNGFKLINDSLGHSAGDEVLKAFAERLKQCVRSGDTVARWGGDEFVILMENLSAPEDAGRLASSVMERMRQGVWADKQPIQIIPSIGISLFPKDGETMDELLKHADTAMYEAKNSGNTDFLYFEKSMTAAAMRSMQIQQALREALDLGHFSLMFQPKFRGGDNELTGVEALLRLNHPQLGILAPADFIPIAERTGQIVAIGYWVVRQSCRQIRQWEAAGLIAPKVAVNLSARQLLQTDLVETMLDIVRTEQVSCSHLMFEITETVAMQDASKTSEIIHGFQDLGFDMAIDDFGTGYSSLAYLQRFRAKQLKIDRFFTNGLDTHSKEGSAIVSAIIALAHALEMEVVAEGVETTSQLDKLQALHCDQVQGFLLGKPIAPEAIGALLQERVSIPEKIECAEE</sequence>
<dbReference type="Pfam" id="PF03707">
    <property type="entry name" value="MHYT"/>
    <property type="match status" value="3"/>
</dbReference>
<feature type="transmembrane region" description="Helical" evidence="1">
    <location>
        <begin position="172"/>
        <end position="193"/>
    </location>
</feature>
<dbReference type="Pfam" id="PF00563">
    <property type="entry name" value="EAL"/>
    <property type="match status" value="1"/>
</dbReference>
<feature type="transmembrane region" description="Helical" evidence="1">
    <location>
        <begin position="213"/>
        <end position="234"/>
    </location>
</feature>
<gene>
    <name evidence="5" type="ORF">Q8A64_15570</name>
</gene>
<feature type="transmembrane region" description="Helical" evidence="1">
    <location>
        <begin position="41"/>
        <end position="66"/>
    </location>
</feature>
<dbReference type="Gene3D" id="3.20.20.450">
    <property type="entry name" value="EAL domain"/>
    <property type="match status" value="1"/>
</dbReference>
<dbReference type="PROSITE" id="PS50887">
    <property type="entry name" value="GGDEF"/>
    <property type="match status" value="1"/>
</dbReference>
<feature type="transmembrane region" description="Helical" evidence="1">
    <location>
        <begin position="72"/>
        <end position="94"/>
    </location>
</feature>
<dbReference type="InterPro" id="IPR000160">
    <property type="entry name" value="GGDEF_dom"/>
</dbReference>
<evidence type="ECO:0000313" key="5">
    <source>
        <dbReference type="EMBL" id="MDQ9171832.1"/>
    </source>
</evidence>
<keyword evidence="1" id="KW-1133">Transmembrane helix</keyword>
<protein>
    <submittedName>
        <fullName evidence="5">EAL domain-containing protein</fullName>
    </submittedName>
</protein>
<dbReference type="Gene3D" id="3.30.70.270">
    <property type="match status" value="1"/>
</dbReference>
<keyword evidence="6" id="KW-1185">Reference proteome</keyword>
<evidence type="ECO:0000256" key="1">
    <source>
        <dbReference type="PROSITE-ProRule" id="PRU00244"/>
    </source>
</evidence>